<name>A0A1V1NRQ0_9BACT</name>
<dbReference type="EMBL" id="ATBP01003033">
    <property type="protein sequence ID" value="ETR65245.1"/>
    <property type="molecule type" value="Genomic_DNA"/>
</dbReference>
<gene>
    <name evidence="1" type="ORF">OMM_14564</name>
</gene>
<comment type="caution">
    <text evidence="1">The sequence shown here is derived from an EMBL/GenBank/DDBJ whole genome shotgun (WGS) entry which is preliminary data.</text>
</comment>
<evidence type="ECO:0000313" key="1">
    <source>
        <dbReference type="EMBL" id="ETR65245.1"/>
    </source>
</evidence>
<proteinExistence type="predicted"/>
<organism evidence="1 2">
    <name type="scientific">Candidatus Magnetoglobus multicellularis str. Araruama</name>
    <dbReference type="NCBI Taxonomy" id="890399"/>
    <lineage>
        <taxon>Bacteria</taxon>
        <taxon>Pseudomonadati</taxon>
        <taxon>Thermodesulfobacteriota</taxon>
        <taxon>Desulfobacteria</taxon>
        <taxon>Desulfobacterales</taxon>
        <taxon>Desulfobacteraceae</taxon>
        <taxon>Candidatus Magnetoglobus</taxon>
    </lineage>
</organism>
<sequence length="97" mass="11287">MKKGENKITITAIDRHMNQVNKSLIINRKISEINKMIYRPSVYVMPLTKDSLYVQESILGKVISLFTSFFMNSKKTNLSLKEQLAIDFRQQLSSEFI</sequence>
<reference evidence="2" key="1">
    <citation type="submission" date="2012-11" db="EMBL/GenBank/DDBJ databases">
        <authorList>
            <person name="Lucero-Rivera Y.E."/>
            <person name="Tovar-Ramirez D."/>
        </authorList>
    </citation>
    <scope>NUCLEOTIDE SEQUENCE [LARGE SCALE GENOMIC DNA]</scope>
    <source>
        <strain evidence="2">Araruama</strain>
    </source>
</reference>
<accession>A0A1V1NRQ0</accession>
<feature type="non-terminal residue" evidence="1">
    <location>
        <position position="97"/>
    </location>
</feature>
<dbReference type="Proteomes" id="UP000189670">
    <property type="component" value="Unassembled WGS sequence"/>
</dbReference>
<evidence type="ECO:0000313" key="2">
    <source>
        <dbReference type="Proteomes" id="UP000189670"/>
    </source>
</evidence>
<protein>
    <submittedName>
        <fullName evidence="1">Uncharacterized protein</fullName>
    </submittedName>
</protein>
<dbReference type="AlphaFoldDB" id="A0A1V1NRQ0"/>